<dbReference type="GO" id="GO:0004674">
    <property type="term" value="F:protein serine/threonine kinase activity"/>
    <property type="evidence" value="ECO:0007669"/>
    <property type="project" value="UniProtKB-KW"/>
</dbReference>
<dbReference type="PROSITE" id="PS00108">
    <property type="entry name" value="PROTEIN_KINASE_ST"/>
    <property type="match status" value="1"/>
</dbReference>
<keyword evidence="1" id="KW-0723">Serine/threonine-protein kinase</keyword>
<evidence type="ECO:0000256" key="5">
    <source>
        <dbReference type="ARBA" id="ARBA00022840"/>
    </source>
</evidence>
<organism evidence="7 8">
    <name type="scientific">Xenopus laevis</name>
    <name type="common">African clawed frog</name>
    <dbReference type="NCBI Taxonomy" id="8355"/>
    <lineage>
        <taxon>Eukaryota</taxon>
        <taxon>Metazoa</taxon>
        <taxon>Chordata</taxon>
        <taxon>Craniata</taxon>
        <taxon>Vertebrata</taxon>
        <taxon>Euteleostomi</taxon>
        <taxon>Amphibia</taxon>
        <taxon>Batrachia</taxon>
        <taxon>Anura</taxon>
        <taxon>Pipoidea</taxon>
        <taxon>Pipidae</taxon>
        <taxon>Xenopodinae</taxon>
        <taxon>Xenopus</taxon>
        <taxon>Xenopus</taxon>
    </lineage>
</organism>
<evidence type="ECO:0000313" key="8">
    <source>
        <dbReference type="Proteomes" id="UP000694892"/>
    </source>
</evidence>
<dbReference type="EMBL" id="CM004473">
    <property type="protein sequence ID" value="OCT82008.1"/>
    <property type="molecule type" value="Genomic_DNA"/>
</dbReference>
<name>A0A974HLE9_XENLA</name>
<dbReference type="SUPFAM" id="SSF56112">
    <property type="entry name" value="Protein kinase-like (PK-like)"/>
    <property type="match status" value="1"/>
</dbReference>
<dbReference type="AlphaFoldDB" id="A0A974HLE9"/>
<keyword evidence="3" id="KW-0547">Nucleotide-binding</keyword>
<keyword evidence="4" id="KW-0418">Kinase</keyword>
<dbReference type="PANTHER" id="PTHR24351">
    <property type="entry name" value="RIBOSOMAL PROTEIN S6 KINASE"/>
    <property type="match status" value="1"/>
</dbReference>
<dbReference type="InterPro" id="IPR011009">
    <property type="entry name" value="Kinase-like_dom_sf"/>
</dbReference>
<evidence type="ECO:0000259" key="6">
    <source>
        <dbReference type="PROSITE" id="PS50011"/>
    </source>
</evidence>
<keyword evidence="5" id="KW-0067">ATP-binding</keyword>
<dbReference type="Pfam" id="PF00069">
    <property type="entry name" value="Pkinase"/>
    <property type="match status" value="1"/>
</dbReference>
<reference evidence="8" key="1">
    <citation type="journal article" date="2016" name="Nature">
        <title>Genome evolution in the allotetraploid frog Xenopus laevis.</title>
        <authorList>
            <person name="Session A.M."/>
            <person name="Uno Y."/>
            <person name="Kwon T."/>
            <person name="Chapman J.A."/>
            <person name="Toyoda A."/>
            <person name="Takahashi S."/>
            <person name="Fukui A."/>
            <person name="Hikosaka A."/>
            <person name="Suzuki A."/>
            <person name="Kondo M."/>
            <person name="van Heeringen S.J."/>
            <person name="Quigley I."/>
            <person name="Heinz S."/>
            <person name="Ogino H."/>
            <person name="Ochi H."/>
            <person name="Hellsten U."/>
            <person name="Lyons J.B."/>
            <person name="Simakov O."/>
            <person name="Putnam N."/>
            <person name="Stites J."/>
            <person name="Kuroki Y."/>
            <person name="Tanaka T."/>
            <person name="Michiue T."/>
            <person name="Watanabe M."/>
            <person name="Bogdanovic O."/>
            <person name="Lister R."/>
            <person name="Georgiou G."/>
            <person name="Paranjpe S.S."/>
            <person name="van Kruijsbergen I."/>
            <person name="Shu S."/>
            <person name="Carlson J."/>
            <person name="Kinoshita T."/>
            <person name="Ohta Y."/>
            <person name="Mawaribuchi S."/>
            <person name="Jenkins J."/>
            <person name="Grimwood J."/>
            <person name="Schmutz J."/>
            <person name="Mitros T."/>
            <person name="Mozaffari S.V."/>
            <person name="Suzuki Y."/>
            <person name="Haramoto Y."/>
            <person name="Yamamoto T.S."/>
            <person name="Takagi C."/>
            <person name="Heald R."/>
            <person name="Miller K."/>
            <person name="Haudenschild C."/>
            <person name="Kitzman J."/>
            <person name="Nakayama T."/>
            <person name="Izutsu Y."/>
            <person name="Robert J."/>
            <person name="Fortriede J."/>
            <person name="Burns K."/>
            <person name="Lotay V."/>
            <person name="Karimi K."/>
            <person name="Yasuoka Y."/>
            <person name="Dichmann D.S."/>
            <person name="Flajnik M.F."/>
            <person name="Houston D.W."/>
            <person name="Shendure J."/>
            <person name="DuPasquier L."/>
            <person name="Vize P.D."/>
            <person name="Zorn A.M."/>
            <person name="Ito M."/>
            <person name="Marcotte E.M."/>
            <person name="Wallingford J.B."/>
            <person name="Ito Y."/>
            <person name="Asashima M."/>
            <person name="Ueno N."/>
            <person name="Matsuda Y."/>
            <person name="Veenstra G.J."/>
            <person name="Fujiyama A."/>
            <person name="Harland R.M."/>
            <person name="Taira M."/>
            <person name="Rokhsar D.S."/>
        </authorList>
    </citation>
    <scope>NUCLEOTIDE SEQUENCE [LARGE SCALE GENOMIC DNA]</scope>
    <source>
        <strain evidence="8">J</strain>
    </source>
</reference>
<evidence type="ECO:0000256" key="1">
    <source>
        <dbReference type="ARBA" id="ARBA00022527"/>
    </source>
</evidence>
<evidence type="ECO:0000256" key="2">
    <source>
        <dbReference type="ARBA" id="ARBA00022679"/>
    </source>
</evidence>
<keyword evidence="2" id="KW-0808">Transferase</keyword>
<evidence type="ECO:0000256" key="4">
    <source>
        <dbReference type="ARBA" id="ARBA00022777"/>
    </source>
</evidence>
<evidence type="ECO:0000256" key="3">
    <source>
        <dbReference type="ARBA" id="ARBA00022741"/>
    </source>
</evidence>
<dbReference type="OMA" id="INMQCAF"/>
<dbReference type="Proteomes" id="UP000694892">
    <property type="component" value="Chromosome 4S"/>
</dbReference>
<accession>A0A974HLE9</accession>
<dbReference type="InterPro" id="IPR008271">
    <property type="entry name" value="Ser/Thr_kinase_AS"/>
</dbReference>
<protein>
    <recommendedName>
        <fullName evidence="6">Protein kinase domain-containing protein</fullName>
    </recommendedName>
</protein>
<dbReference type="GO" id="GO:0005524">
    <property type="term" value="F:ATP binding"/>
    <property type="evidence" value="ECO:0007669"/>
    <property type="project" value="UniProtKB-KW"/>
</dbReference>
<dbReference type="FunFam" id="1.10.510.10:FF:001110">
    <property type="entry name" value="AGC family protein kinase"/>
    <property type="match status" value="1"/>
</dbReference>
<gene>
    <name evidence="7" type="ORF">XELAEV_18024516mg</name>
</gene>
<dbReference type="Gene3D" id="3.30.200.20">
    <property type="entry name" value="Phosphorylase Kinase, domain 1"/>
    <property type="match status" value="1"/>
</dbReference>
<dbReference type="PROSITE" id="PS50011">
    <property type="entry name" value="PROTEIN_KINASE_DOM"/>
    <property type="match status" value="1"/>
</dbReference>
<proteinExistence type="predicted"/>
<sequence length="269" mass="30768">MVLLAKDQLKEKYVALKRIRKNRFTQSIADVRIEQTILVVAQECRFLTRLNAIFETTDSIFLVLDYISGGTLGELVKKGKVLENDSIQFLAAEIICGLNFLHSRGFIHRDLKPHNILLHNTGHAEIADFGLSADTRRSGGMAEGFCGTRAYIAPEVFQKCKYNKAVDYYSLGIILFQMATGMDPQYACYRNRFGFLKNVSPELQDLILKLLCENPNERMRFVASIRDHPFFANIVWSAIEAGRIPTPINLRRHCNIQSNTKKFRYKVNK</sequence>
<dbReference type="SMART" id="SM00220">
    <property type="entry name" value="S_TKc"/>
    <property type="match status" value="1"/>
</dbReference>
<feature type="domain" description="Protein kinase" evidence="6">
    <location>
        <begin position="1"/>
        <end position="231"/>
    </location>
</feature>
<evidence type="ECO:0000313" key="7">
    <source>
        <dbReference type="EMBL" id="OCT82008.1"/>
    </source>
</evidence>
<dbReference type="Gene3D" id="1.10.510.10">
    <property type="entry name" value="Transferase(Phosphotransferase) domain 1"/>
    <property type="match status" value="1"/>
</dbReference>
<dbReference type="InterPro" id="IPR000719">
    <property type="entry name" value="Prot_kinase_dom"/>
</dbReference>